<reference evidence="2 3" key="1">
    <citation type="submission" date="2024-01" db="EMBL/GenBank/DDBJ databases">
        <title>Genome assemblies of Stephania.</title>
        <authorList>
            <person name="Yang L."/>
        </authorList>
    </citation>
    <scope>NUCLEOTIDE SEQUENCE [LARGE SCALE GENOMIC DNA]</scope>
    <source>
        <strain evidence="2">QJT</strain>
        <tissue evidence="2">Leaf</tissue>
    </source>
</reference>
<dbReference type="InterPro" id="IPR001810">
    <property type="entry name" value="F-box_dom"/>
</dbReference>
<feature type="domain" description="F-box" evidence="1">
    <location>
        <begin position="31"/>
        <end position="78"/>
    </location>
</feature>
<accession>A0AAP0EAF3</accession>
<dbReference type="Pfam" id="PF00646">
    <property type="entry name" value="F-box"/>
    <property type="match status" value="1"/>
</dbReference>
<dbReference type="InterPro" id="IPR036047">
    <property type="entry name" value="F-box-like_dom_sf"/>
</dbReference>
<comment type="caution">
    <text evidence="2">The sequence shown here is derived from an EMBL/GenBank/DDBJ whole genome shotgun (WGS) entry which is preliminary data.</text>
</comment>
<dbReference type="PANTHER" id="PTHR34223">
    <property type="entry name" value="OS11G0201299 PROTEIN"/>
    <property type="match status" value="1"/>
</dbReference>
<evidence type="ECO:0000259" key="1">
    <source>
        <dbReference type="PROSITE" id="PS50181"/>
    </source>
</evidence>
<proteinExistence type="predicted"/>
<evidence type="ECO:0000313" key="2">
    <source>
        <dbReference type="EMBL" id="KAK9085523.1"/>
    </source>
</evidence>
<organism evidence="2 3">
    <name type="scientific">Stephania japonica</name>
    <dbReference type="NCBI Taxonomy" id="461633"/>
    <lineage>
        <taxon>Eukaryota</taxon>
        <taxon>Viridiplantae</taxon>
        <taxon>Streptophyta</taxon>
        <taxon>Embryophyta</taxon>
        <taxon>Tracheophyta</taxon>
        <taxon>Spermatophyta</taxon>
        <taxon>Magnoliopsida</taxon>
        <taxon>Ranunculales</taxon>
        <taxon>Menispermaceae</taxon>
        <taxon>Menispermoideae</taxon>
        <taxon>Cissampelideae</taxon>
        <taxon>Stephania</taxon>
    </lineage>
</organism>
<keyword evidence="3" id="KW-1185">Reference proteome</keyword>
<sequence length="488" mass="56520">MDPFLEMFSSPPSSPSYDSYALYHDLPSTGEDRLSDLPETLLHQIFSTLPTNQVHQTCTLSRKWVHFSASLPNVYFDVDDYEEDLGLYDDDEENYSRRPTWDEDLKELRFCCTSLYVNKYMNNRSLSGVDLEGFRLRWYARVDCSPVKDWIVKAVARNVRQLDIYLGADRGMFTIPAVVFSPASSVRAVKLELRFESSRKYCFHVPRLMLSALNLKILELIRIKLPKGDSDGELVFRCPILETLILKNCYCKHLRILNLSLNQLKKLEIDNSGNNQRPYDEDDLQGPYDRLGDCKLVLRTPNVSTFVYNGDMYKDFSLGNFVALNDVDVTVHPPLVIASPRRILHLDLFSKVKNSNSLKLLKGLTSAKTLAIGELERWRKKKEEPVLTFRPLNHLKYAAIWGLEGDIVELEFLRSLLKNALNLERLDVTVDESENYKMKKGDRLKFHTELMELSQQFPNVKVSFKSYKSYKSMFAPLSFICFRPKLRL</sequence>
<dbReference type="AlphaFoldDB" id="A0AAP0EAF3"/>
<evidence type="ECO:0000313" key="3">
    <source>
        <dbReference type="Proteomes" id="UP001417504"/>
    </source>
</evidence>
<dbReference type="Gene3D" id="1.20.1280.50">
    <property type="match status" value="1"/>
</dbReference>
<protein>
    <recommendedName>
        <fullName evidence="1">F-box domain-containing protein</fullName>
    </recommendedName>
</protein>
<dbReference type="InterPro" id="IPR053197">
    <property type="entry name" value="F-box_SCFL_complex_component"/>
</dbReference>
<gene>
    <name evidence="2" type="ORF">Sjap_025934</name>
</gene>
<dbReference type="SUPFAM" id="SSF81383">
    <property type="entry name" value="F-box domain"/>
    <property type="match status" value="1"/>
</dbReference>
<name>A0AAP0EAF3_9MAGN</name>
<dbReference type="SUPFAM" id="SSF52047">
    <property type="entry name" value="RNI-like"/>
    <property type="match status" value="1"/>
</dbReference>
<dbReference type="EMBL" id="JBBNAE010000011">
    <property type="protein sequence ID" value="KAK9085523.1"/>
    <property type="molecule type" value="Genomic_DNA"/>
</dbReference>
<dbReference type="PROSITE" id="PS50181">
    <property type="entry name" value="FBOX"/>
    <property type="match status" value="1"/>
</dbReference>
<dbReference type="Proteomes" id="UP001417504">
    <property type="component" value="Unassembled WGS sequence"/>
</dbReference>
<dbReference type="PANTHER" id="PTHR34223:SF51">
    <property type="entry name" value="OS06G0556300 PROTEIN"/>
    <property type="match status" value="1"/>
</dbReference>